<dbReference type="OrthoDB" id="2056368at2"/>
<accession>A0A4R3MR42</accession>
<organism evidence="1 2">
    <name type="scientific">Natranaerovirga pectinivora</name>
    <dbReference type="NCBI Taxonomy" id="682400"/>
    <lineage>
        <taxon>Bacteria</taxon>
        <taxon>Bacillati</taxon>
        <taxon>Bacillota</taxon>
        <taxon>Clostridia</taxon>
        <taxon>Lachnospirales</taxon>
        <taxon>Natranaerovirgaceae</taxon>
        <taxon>Natranaerovirga</taxon>
    </lineage>
</organism>
<dbReference type="RefSeq" id="WP_132250776.1">
    <property type="nucleotide sequence ID" value="NZ_SMAL01000002.1"/>
</dbReference>
<protein>
    <submittedName>
        <fullName evidence="1">Uncharacterized protein</fullName>
    </submittedName>
</protein>
<dbReference type="Proteomes" id="UP000294902">
    <property type="component" value="Unassembled WGS sequence"/>
</dbReference>
<evidence type="ECO:0000313" key="2">
    <source>
        <dbReference type="Proteomes" id="UP000294902"/>
    </source>
</evidence>
<proteinExistence type="predicted"/>
<name>A0A4R3MR42_9FIRM</name>
<gene>
    <name evidence="1" type="ORF">EDC18_102425</name>
</gene>
<dbReference type="AlphaFoldDB" id="A0A4R3MR42"/>
<keyword evidence="2" id="KW-1185">Reference proteome</keyword>
<sequence>MMKNIVFVSKEIGIPFNEIMEMPYAVFLSYLKHLRIFQLEQTEDGRKALQQAELNQQTEPDWNRIRSEKGYAKVHK</sequence>
<dbReference type="EMBL" id="SMAL01000002">
    <property type="protein sequence ID" value="TCT16406.1"/>
    <property type="molecule type" value="Genomic_DNA"/>
</dbReference>
<evidence type="ECO:0000313" key="1">
    <source>
        <dbReference type="EMBL" id="TCT16406.1"/>
    </source>
</evidence>
<comment type="caution">
    <text evidence="1">The sequence shown here is derived from an EMBL/GenBank/DDBJ whole genome shotgun (WGS) entry which is preliminary data.</text>
</comment>
<reference evidence="1 2" key="1">
    <citation type="submission" date="2019-03" db="EMBL/GenBank/DDBJ databases">
        <title>Genomic Encyclopedia of Type Strains, Phase IV (KMG-IV): sequencing the most valuable type-strain genomes for metagenomic binning, comparative biology and taxonomic classification.</title>
        <authorList>
            <person name="Goeker M."/>
        </authorList>
    </citation>
    <scope>NUCLEOTIDE SEQUENCE [LARGE SCALE GENOMIC DNA]</scope>
    <source>
        <strain evidence="1 2">DSM 24629</strain>
    </source>
</reference>